<protein>
    <recommendedName>
        <fullName evidence="10">Protein-export membrane protein SecG</fullName>
    </recommendedName>
</protein>
<evidence type="ECO:0000256" key="7">
    <source>
        <dbReference type="ARBA" id="ARBA00022989"/>
    </source>
</evidence>
<reference evidence="12" key="1">
    <citation type="submission" date="2015-07" db="EMBL/GenBank/DDBJ databases">
        <title>Draft genome sequence of the purine-degrading Gottschalkia purinilyticum DSM 1384 (formerly Clostridium purinilyticum).</title>
        <authorList>
            <person name="Poehlein A."/>
            <person name="Schiel-Bengelsdorf B."/>
            <person name="Bengelsdorf F.R."/>
            <person name="Daniel R."/>
            <person name="Duerre P."/>
        </authorList>
    </citation>
    <scope>NUCLEOTIDE SEQUENCE [LARGE SCALE GENOMIC DNA]</scope>
    <source>
        <strain evidence="12">DSM 1384</strain>
    </source>
</reference>
<dbReference type="InterPro" id="IPR004692">
    <property type="entry name" value="SecG"/>
</dbReference>
<accession>A0A0L0WFA6</accession>
<dbReference type="PANTHER" id="PTHR34182:SF1">
    <property type="entry name" value="PROTEIN-EXPORT MEMBRANE PROTEIN SECG"/>
    <property type="match status" value="1"/>
</dbReference>
<keyword evidence="6 10" id="KW-0653">Protein transport</keyword>
<keyword evidence="12" id="KW-1185">Reference proteome</keyword>
<dbReference type="STRING" id="1503.CLPU_1c02810"/>
<organism evidence="11 12">
    <name type="scientific">Gottschalkia purinilytica</name>
    <name type="common">Clostridium purinilyticum</name>
    <dbReference type="NCBI Taxonomy" id="1503"/>
    <lineage>
        <taxon>Bacteria</taxon>
        <taxon>Bacillati</taxon>
        <taxon>Bacillota</taxon>
        <taxon>Tissierellia</taxon>
        <taxon>Tissierellales</taxon>
        <taxon>Gottschalkiaceae</taxon>
        <taxon>Gottschalkia</taxon>
    </lineage>
</organism>
<comment type="caution">
    <text evidence="10">Lacks conserved residue(s) required for the propagation of feature annotation.</text>
</comment>
<keyword evidence="5 10" id="KW-0812">Transmembrane</keyword>
<evidence type="ECO:0000256" key="3">
    <source>
        <dbReference type="ARBA" id="ARBA00022448"/>
    </source>
</evidence>
<evidence type="ECO:0000256" key="4">
    <source>
        <dbReference type="ARBA" id="ARBA00022475"/>
    </source>
</evidence>
<dbReference type="OrthoDB" id="1708246at2"/>
<keyword evidence="7 10" id="KW-1133">Transmembrane helix</keyword>
<evidence type="ECO:0000256" key="9">
    <source>
        <dbReference type="ARBA" id="ARBA00023136"/>
    </source>
</evidence>
<evidence type="ECO:0000313" key="12">
    <source>
        <dbReference type="Proteomes" id="UP000037267"/>
    </source>
</evidence>
<keyword evidence="8 10" id="KW-0811">Translocation</keyword>
<comment type="similarity">
    <text evidence="2 10">Belongs to the SecG family.</text>
</comment>
<gene>
    <name evidence="11" type="ORF">CLPU_1c02810</name>
</gene>
<dbReference type="NCBIfam" id="TIGR00810">
    <property type="entry name" value="secG"/>
    <property type="match status" value="1"/>
</dbReference>
<dbReference type="EMBL" id="LGSS01000001">
    <property type="protein sequence ID" value="KNF10116.1"/>
    <property type="molecule type" value="Genomic_DNA"/>
</dbReference>
<evidence type="ECO:0000256" key="2">
    <source>
        <dbReference type="ARBA" id="ARBA00008445"/>
    </source>
</evidence>
<dbReference type="PANTHER" id="PTHR34182">
    <property type="entry name" value="PROTEIN-EXPORT MEMBRANE PROTEIN SECG"/>
    <property type="match status" value="1"/>
</dbReference>
<dbReference type="Pfam" id="PF03840">
    <property type="entry name" value="SecG"/>
    <property type="match status" value="1"/>
</dbReference>
<dbReference type="GO" id="GO:0009306">
    <property type="term" value="P:protein secretion"/>
    <property type="evidence" value="ECO:0007669"/>
    <property type="project" value="UniProtKB-UniRule"/>
</dbReference>
<evidence type="ECO:0000256" key="8">
    <source>
        <dbReference type="ARBA" id="ARBA00023010"/>
    </source>
</evidence>
<evidence type="ECO:0000256" key="6">
    <source>
        <dbReference type="ARBA" id="ARBA00022927"/>
    </source>
</evidence>
<proteinExistence type="inferred from homology"/>
<dbReference type="Proteomes" id="UP000037267">
    <property type="component" value="Unassembled WGS sequence"/>
</dbReference>
<keyword evidence="3 10" id="KW-0813">Transport</keyword>
<dbReference type="GO" id="GO:0065002">
    <property type="term" value="P:intracellular protein transmembrane transport"/>
    <property type="evidence" value="ECO:0007669"/>
    <property type="project" value="TreeGrafter"/>
</dbReference>
<dbReference type="AlphaFoldDB" id="A0A0L0WFA6"/>
<sequence>MSTLFTILILVASVILIISVLLQNEKDPGLSGTLGGGAAESSWGRSKGKSYEALLDKLTVISAAILFISSIALAVLTK</sequence>
<comment type="function">
    <text evidence="10">Involved in protein export. Participates in an early event of protein translocation.</text>
</comment>
<evidence type="ECO:0000256" key="5">
    <source>
        <dbReference type="ARBA" id="ARBA00022692"/>
    </source>
</evidence>
<evidence type="ECO:0000313" key="11">
    <source>
        <dbReference type="EMBL" id="KNF10116.1"/>
    </source>
</evidence>
<comment type="caution">
    <text evidence="11">The sequence shown here is derived from an EMBL/GenBank/DDBJ whole genome shotgun (WGS) entry which is preliminary data.</text>
</comment>
<feature type="transmembrane region" description="Helical" evidence="10">
    <location>
        <begin position="58"/>
        <end position="76"/>
    </location>
</feature>
<comment type="subcellular location">
    <subcellularLocation>
        <location evidence="1 10">Cell membrane</location>
        <topology evidence="1 10">Multi-pass membrane protein</topology>
    </subcellularLocation>
</comment>
<dbReference type="GO" id="GO:0043952">
    <property type="term" value="P:protein transport by the Sec complex"/>
    <property type="evidence" value="ECO:0007669"/>
    <property type="project" value="TreeGrafter"/>
</dbReference>
<name>A0A0L0WFA6_GOTPU</name>
<dbReference type="PRINTS" id="PR01651">
    <property type="entry name" value="SECGEXPORT"/>
</dbReference>
<evidence type="ECO:0000256" key="1">
    <source>
        <dbReference type="ARBA" id="ARBA00004651"/>
    </source>
</evidence>
<keyword evidence="9 10" id="KW-0472">Membrane</keyword>
<evidence type="ECO:0000256" key="10">
    <source>
        <dbReference type="RuleBase" id="RU365087"/>
    </source>
</evidence>
<keyword evidence="4 10" id="KW-1003">Cell membrane</keyword>
<dbReference type="RefSeq" id="WP_050353841.1">
    <property type="nucleotide sequence ID" value="NZ_LGSS01000001.1"/>
</dbReference>
<dbReference type="GO" id="GO:0005886">
    <property type="term" value="C:plasma membrane"/>
    <property type="evidence" value="ECO:0007669"/>
    <property type="project" value="UniProtKB-SubCell"/>
</dbReference>
<dbReference type="GO" id="GO:0015450">
    <property type="term" value="F:protein-transporting ATPase activity"/>
    <property type="evidence" value="ECO:0007669"/>
    <property type="project" value="UniProtKB-UniRule"/>
</dbReference>